<name>A0AAV9Z3P7_9AGAR</name>
<feature type="region of interest" description="Disordered" evidence="1">
    <location>
        <begin position="184"/>
        <end position="219"/>
    </location>
</feature>
<feature type="region of interest" description="Disordered" evidence="1">
    <location>
        <begin position="536"/>
        <end position="567"/>
    </location>
</feature>
<dbReference type="Proteomes" id="UP001362999">
    <property type="component" value="Unassembled WGS sequence"/>
</dbReference>
<feature type="compositionally biased region" description="Basic and acidic residues" evidence="1">
    <location>
        <begin position="292"/>
        <end position="312"/>
    </location>
</feature>
<feature type="region of interest" description="Disordered" evidence="1">
    <location>
        <begin position="283"/>
        <end position="325"/>
    </location>
</feature>
<feature type="compositionally biased region" description="Low complexity" evidence="1">
    <location>
        <begin position="551"/>
        <end position="566"/>
    </location>
</feature>
<feature type="transmembrane region" description="Helical" evidence="2">
    <location>
        <begin position="82"/>
        <end position="101"/>
    </location>
</feature>
<accession>A0AAV9Z3P7</accession>
<evidence type="ECO:0000256" key="2">
    <source>
        <dbReference type="SAM" id="Phobius"/>
    </source>
</evidence>
<proteinExistence type="predicted"/>
<evidence type="ECO:0000313" key="3">
    <source>
        <dbReference type="EMBL" id="KAK6969485.1"/>
    </source>
</evidence>
<feature type="region of interest" description="Disordered" evidence="1">
    <location>
        <begin position="591"/>
        <end position="621"/>
    </location>
</feature>
<sequence>MPDVRWNTRPPKRWNVSVRETQETCKETNIGSPLGSSAEELRTPLWISHSLCNSGHKLQDIISFSASSQLPPTPLLPYRHYVWLYFIYWHSAAALLILTFTSAVSSRAPAQAGCDPTAPACLINIDVGDTDADDEDEARSMTGLLEYAETKITRRAATSNGRGRRRKGAAHHWPTVPHLAHGSIHRSVRGETDTEHSSPTSILASMTTSGMGISGGEKRLASAREDRMLVGRTSVHDSIQHPPAASAILSSSAHSSDVRHASAPARHLGLTLGVVLSPRVMTDSASTAADNGEEKRSGAREGIDLRRGRREMSGPSGGKEGGRRSAKLPRHVLLFHPFVVSTTPCSIVGAVGAVAAHSQMSYASSSAAASQLHSLHIGQRTGGGIREDEVTVTTDRSMCAVVCLREDECGARVQVEVEVEMEGTPLCKGAKMDVGAKRKTLARLLDPSVDETRGTRDRCRKSEEAEEQEYKPSRPLRHLAFRILRTHLAISTTLSAHVHAAAVRRQPRKNKRVGCEGSASAPDPRIYLTALKHIPHRHPFPVPPRHPHPRSPLQSPSRQSHPQPSRARVCRCMHRVCILAMLETEEMMSMRTGTGTGNREEDEWRRGGCRSPLPSQLEVPAFDSGVSGEHAHPELIASETWRSWSHDEVRPGASRRTTEGRGATVARGGVTRKWDVHSGISGSERRKSRIAVRWRGADVADSVRRGDEQGDVAYVIVGEAQGEDEKGVRSYFVADKTILDEHGQRRKRVAKRAERTEDARRVEAALQYWRASKRSGKIWVSWNKKLLDDVGGPKNLLLRIFRRGDEFTAV</sequence>
<feature type="compositionally biased region" description="Basic residues" evidence="1">
    <location>
        <begin position="536"/>
        <end position="549"/>
    </location>
</feature>
<feature type="region of interest" description="Disordered" evidence="1">
    <location>
        <begin position="450"/>
        <end position="472"/>
    </location>
</feature>
<comment type="caution">
    <text evidence="3">The sequence shown here is derived from an EMBL/GenBank/DDBJ whole genome shotgun (WGS) entry which is preliminary data.</text>
</comment>
<keyword evidence="4" id="KW-1185">Reference proteome</keyword>
<gene>
    <name evidence="3" type="ORF">R3P38DRAFT_3379990</name>
</gene>
<keyword evidence="2" id="KW-0472">Membrane</keyword>
<keyword evidence="2" id="KW-1133">Transmembrane helix</keyword>
<dbReference type="EMBL" id="JAWWNJ010000222">
    <property type="protein sequence ID" value="KAK6969485.1"/>
    <property type="molecule type" value="Genomic_DNA"/>
</dbReference>
<protein>
    <submittedName>
        <fullName evidence="3">Uncharacterized protein</fullName>
    </submittedName>
</protein>
<dbReference type="AlphaFoldDB" id="A0AAV9Z3P7"/>
<keyword evidence="2" id="KW-0812">Transmembrane</keyword>
<organism evidence="3 4">
    <name type="scientific">Favolaschia claudopus</name>
    <dbReference type="NCBI Taxonomy" id="2862362"/>
    <lineage>
        <taxon>Eukaryota</taxon>
        <taxon>Fungi</taxon>
        <taxon>Dikarya</taxon>
        <taxon>Basidiomycota</taxon>
        <taxon>Agaricomycotina</taxon>
        <taxon>Agaricomycetes</taxon>
        <taxon>Agaricomycetidae</taxon>
        <taxon>Agaricales</taxon>
        <taxon>Marasmiineae</taxon>
        <taxon>Mycenaceae</taxon>
        <taxon>Favolaschia</taxon>
    </lineage>
</organism>
<reference evidence="3 4" key="1">
    <citation type="journal article" date="2024" name="J Genomics">
        <title>Draft genome sequencing and assembly of Favolaschia claudopus CIRM-BRFM 2984 isolated from oak limbs.</title>
        <authorList>
            <person name="Navarro D."/>
            <person name="Drula E."/>
            <person name="Chaduli D."/>
            <person name="Cazenave R."/>
            <person name="Ahrendt S."/>
            <person name="Wang J."/>
            <person name="Lipzen A."/>
            <person name="Daum C."/>
            <person name="Barry K."/>
            <person name="Grigoriev I.V."/>
            <person name="Favel A."/>
            <person name="Rosso M.N."/>
            <person name="Martin F."/>
        </authorList>
    </citation>
    <scope>NUCLEOTIDE SEQUENCE [LARGE SCALE GENOMIC DNA]</scope>
    <source>
        <strain evidence="3 4">CIRM-BRFM 2984</strain>
    </source>
</reference>
<evidence type="ECO:0000313" key="4">
    <source>
        <dbReference type="Proteomes" id="UP001362999"/>
    </source>
</evidence>
<evidence type="ECO:0000256" key="1">
    <source>
        <dbReference type="SAM" id="MobiDB-lite"/>
    </source>
</evidence>